<evidence type="ECO:0000256" key="2">
    <source>
        <dbReference type="ARBA" id="ARBA00022723"/>
    </source>
</evidence>
<comment type="similarity">
    <text evidence="1">Belongs to the sulfatase family.</text>
</comment>
<dbReference type="Proteomes" id="UP001589585">
    <property type="component" value="Unassembled WGS sequence"/>
</dbReference>
<dbReference type="Pfam" id="PF20434">
    <property type="entry name" value="BD-FAE"/>
    <property type="match status" value="1"/>
</dbReference>
<dbReference type="Gene3D" id="3.30.1120.10">
    <property type="match status" value="1"/>
</dbReference>
<feature type="domain" description="BD-FAE-like" evidence="7">
    <location>
        <begin position="58"/>
        <end position="263"/>
    </location>
</feature>
<dbReference type="InterPro" id="IPR000917">
    <property type="entry name" value="Sulfatase_N"/>
</dbReference>
<dbReference type="CDD" id="cd16143">
    <property type="entry name" value="ARS_like"/>
    <property type="match status" value="1"/>
</dbReference>
<dbReference type="PROSITE" id="PS00149">
    <property type="entry name" value="SULFATASE_2"/>
    <property type="match status" value="1"/>
</dbReference>
<sequence length="824" mass="92204">MRFKIELLLKRGLFFFMLGCQSIVFAQTAEEQEILDTFEHIETVVYKTVDGVTLDMTIFYPNAERVQQKQPWMLHVHGGGWAGGSKYNILKKPFLGSLRTLLDHGVVCASIQYRLARGNTNAYDAVVDAKDAARFLLKNKEKYQLDEERYGIWGGSAGGHLSLVTALGKDSDFQGDNRLSGVSPQFKCVASYFPFTSLVHNDLRPGSIFEDGTLFERLLGAPLSDKPELARLLSPTELLEKNSPPILLLHGDQDTTLPIINATYMMEVAKKKKADVELLTVKNGGHSFHGSNISPSIDSINNHAANFMLSHLKGEKLASKVKNIKAAKQRPNVVIIYTDDQGYGDVSALNPNAKFQTPHMDKIANEGVVFTDGHSSDAVCTPSRYSLLTGRYSWRTSLKENVLRADGPCLIEKDRMTIASLLRDKGYSTAMIGKWHLQMEFVGDSKTGGRDWSKPFTDGPIEKGFDYFFGIAASMNYGILTYLENDRVLDPPTLYTKKKMDVTPRTYRMTPPYQEEKAKGYVEVAPSFNDELVLETFANKAVAYINAAASEAKSGKPFFLYLPLTSPHLPHSTHPDFQGRSNCGNYGDFMEETDYRVGQVLEALKANGLEENTLVIFSSDNGAESNYIYQRDTFQHYSSMNFKGGKRDIYEGGHRVPFLMRWPNGIDAGTTVDAPVCQTDYLATIADIVGAKLPDNAGEDSYSLYPLLQKDHSKGYDADRAVIHHSFTGHFAIRKGKWKLNMLRGSGGSLKPVIVNPKAGEALYELYNMEEDPSETNNLYFEYPEVVTKLKKEITEIIENGRSTPGVPQEFVKDNWEQLTWMEF</sequence>
<evidence type="ECO:0000256" key="3">
    <source>
        <dbReference type="ARBA" id="ARBA00022801"/>
    </source>
</evidence>
<protein>
    <submittedName>
        <fullName evidence="8">Sulfatase-like hydrolase/transferase</fullName>
    </submittedName>
</protein>
<feature type="domain" description="Sulfatase N-terminal" evidence="6">
    <location>
        <begin position="331"/>
        <end position="690"/>
    </location>
</feature>
<feature type="signal peptide" evidence="5">
    <location>
        <begin position="1"/>
        <end position="26"/>
    </location>
</feature>
<evidence type="ECO:0000256" key="4">
    <source>
        <dbReference type="ARBA" id="ARBA00022837"/>
    </source>
</evidence>
<dbReference type="PANTHER" id="PTHR42693">
    <property type="entry name" value="ARYLSULFATASE FAMILY MEMBER"/>
    <property type="match status" value="1"/>
</dbReference>
<dbReference type="InterPro" id="IPR049492">
    <property type="entry name" value="BD-FAE-like_dom"/>
</dbReference>
<accession>A0ABV5FCZ2</accession>
<keyword evidence="3" id="KW-0378">Hydrolase</keyword>
<evidence type="ECO:0000256" key="1">
    <source>
        <dbReference type="ARBA" id="ARBA00008779"/>
    </source>
</evidence>
<dbReference type="Pfam" id="PF00884">
    <property type="entry name" value="Sulfatase"/>
    <property type="match status" value="1"/>
</dbReference>
<evidence type="ECO:0000256" key="5">
    <source>
        <dbReference type="SAM" id="SignalP"/>
    </source>
</evidence>
<dbReference type="EMBL" id="JBHMFC010000074">
    <property type="protein sequence ID" value="MFB9057322.1"/>
    <property type="molecule type" value="Genomic_DNA"/>
</dbReference>
<dbReference type="InterPro" id="IPR050738">
    <property type="entry name" value="Sulfatase"/>
</dbReference>
<evidence type="ECO:0000259" key="7">
    <source>
        <dbReference type="Pfam" id="PF20434"/>
    </source>
</evidence>
<dbReference type="SUPFAM" id="SSF53474">
    <property type="entry name" value="alpha/beta-Hydrolases"/>
    <property type="match status" value="1"/>
</dbReference>
<evidence type="ECO:0000313" key="8">
    <source>
        <dbReference type="EMBL" id="MFB9057322.1"/>
    </source>
</evidence>
<dbReference type="Gene3D" id="3.40.720.10">
    <property type="entry name" value="Alkaline Phosphatase, subunit A"/>
    <property type="match status" value="1"/>
</dbReference>
<keyword evidence="9" id="KW-1185">Reference proteome</keyword>
<keyword evidence="4" id="KW-0106">Calcium</keyword>
<keyword evidence="5" id="KW-0732">Signal</keyword>
<dbReference type="RefSeq" id="WP_379861547.1">
    <property type="nucleotide sequence ID" value="NZ_JBHMFC010000074.1"/>
</dbReference>
<gene>
    <name evidence="8" type="ORF">ACFFU9_11290</name>
</gene>
<keyword evidence="2" id="KW-0479">Metal-binding</keyword>
<evidence type="ECO:0000259" key="6">
    <source>
        <dbReference type="Pfam" id="PF00884"/>
    </source>
</evidence>
<dbReference type="PANTHER" id="PTHR42693:SF53">
    <property type="entry name" value="ENDO-4-O-SULFATASE"/>
    <property type="match status" value="1"/>
</dbReference>
<proteinExistence type="inferred from homology"/>
<reference evidence="8 9" key="1">
    <citation type="submission" date="2024-09" db="EMBL/GenBank/DDBJ databases">
        <authorList>
            <person name="Sun Q."/>
            <person name="Mori K."/>
        </authorList>
    </citation>
    <scope>NUCLEOTIDE SEQUENCE [LARGE SCALE GENOMIC DNA]</scope>
    <source>
        <strain evidence="8 9">CECT 8622</strain>
    </source>
</reference>
<dbReference type="SUPFAM" id="SSF53649">
    <property type="entry name" value="Alkaline phosphatase-like"/>
    <property type="match status" value="1"/>
</dbReference>
<feature type="chain" id="PRO_5046083488" evidence="5">
    <location>
        <begin position="27"/>
        <end position="824"/>
    </location>
</feature>
<name>A0ABV5FCZ2_9FLAO</name>
<dbReference type="InterPro" id="IPR024607">
    <property type="entry name" value="Sulfatase_CS"/>
</dbReference>
<organism evidence="8 9">
    <name type="scientific">Mariniflexile ostreae</name>
    <dbReference type="NCBI Taxonomy" id="1520892"/>
    <lineage>
        <taxon>Bacteria</taxon>
        <taxon>Pseudomonadati</taxon>
        <taxon>Bacteroidota</taxon>
        <taxon>Flavobacteriia</taxon>
        <taxon>Flavobacteriales</taxon>
        <taxon>Flavobacteriaceae</taxon>
        <taxon>Mariniflexile</taxon>
    </lineage>
</organism>
<dbReference type="Gene3D" id="3.40.50.1820">
    <property type="entry name" value="alpha/beta hydrolase"/>
    <property type="match status" value="1"/>
</dbReference>
<dbReference type="InterPro" id="IPR017850">
    <property type="entry name" value="Alkaline_phosphatase_core_sf"/>
</dbReference>
<dbReference type="PROSITE" id="PS00523">
    <property type="entry name" value="SULFATASE_1"/>
    <property type="match status" value="1"/>
</dbReference>
<evidence type="ECO:0000313" key="9">
    <source>
        <dbReference type="Proteomes" id="UP001589585"/>
    </source>
</evidence>
<comment type="caution">
    <text evidence="8">The sequence shown here is derived from an EMBL/GenBank/DDBJ whole genome shotgun (WGS) entry which is preliminary data.</text>
</comment>
<dbReference type="InterPro" id="IPR029058">
    <property type="entry name" value="AB_hydrolase_fold"/>
</dbReference>